<gene>
    <name evidence="4" type="primary">Aste57867_9528</name>
    <name evidence="3" type="ORF">As57867_009491</name>
    <name evidence="4" type="ORF">ASTE57867_9528</name>
</gene>
<protein>
    <submittedName>
        <fullName evidence="4">Aste57867_9528 protein</fullName>
    </submittedName>
</protein>
<keyword evidence="2" id="KW-0812">Transmembrane</keyword>
<reference evidence="3" key="2">
    <citation type="submission" date="2019-06" db="EMBL/GenBank/DDBJ databases">
        <title>Genomics analysis of Aphanomyces spp. identifies a new class of oomycete effector associated with host adaptation.</title>
        <authorList>
            <person name="Gaulin E."/>
        </authorList>
    </citation>
    <scope>NUCLEOTIDE SEQUENCE</scope>
    <source>
        <strain evidence="3">CBS 578.67</strain>
    </source>
</reference>
<feature type="compositionally biased region" description="Pro residues" evidence="1">
    <location>
        <begin position="144"/>
        <end position="153"/>
    </location>
</feature>
<reference evidence="4 5" key="1">
    <citation type="submission" date="2019-03" db="EMBL/GenBank/DDBJ databases">
        <authorList>
            <person name="Gaulin E."/>
            <person name="Dumas B."/>
        </authorList>
    </citation>
    <scope>NUCLEOTIDE SEQUENCE [LARGE SCALE GENOMIC DNA]</scope>
    <source>
        <strain evidence="4">CBS 568.67</strain>
    </source>
</reference>
<dbReference type="EMBL" id="CAADRA010005167">
    <property type="protein sequence ID" value="VFT86407.1"/>
    <property type="molecule type" value="Genomic_DNA"/>
</dbReference>
<dbReference type="Proteomes" id="UP000332933">
    <property type="component" value="Unassembled WGS sequence"/>
</dbReference>
<organism evidence="4 5">
    <name type="scientific">Aphanomyces stellatus</name>
    <dbReference type="NCBI Taxonomy" id="120398"/>
    <lineage>
        <taxon>Eukaryota</taxon>
        <taxon>Sar</taxon>
        <taxon>Stramenopiles</taxon>
        <taxon>Oomycota</taxon>
        <taxon>Saprolegniomycetes</taxon>
        <taxon>Saprolegniales</taxon>
        <taxon>Verrucalvaceae</taxon>
        <taxon>Aphanomyces</taxon>
    </lineage>
</organism>
<evidence type="ECO:0000313" key="3">
    <source>
        <dbReference type="EMBL" id="KAF0699935.1"/>
    </source>
</evidence>
<dbReference type="AlphaFoldDB" id="A0A485KN79"/>
<accession>A0A485KN79</accession>
<feature type="transmembrane region" description="Helical" evidence="2">
    <location>
        <begin position="30"/>
        <end position="48"/>
    </location>
</feature>
<sequence length="168" mass="18752">MAQEFTRLHWAILFGCVFVFRGLWKYLSRAHAVVFVVFVGLAYLAKIMKPKDALDDEIQKLNARLAATADETGVPASTVRPTKFVIAESDRGLFTDRQRQYSSLLGGTQAQRRKFLRKKASTEGNASSEIDINDRRAVAALPVDPTPSVPSPPETAARRRPTRQFTDT</sequence>
<evidence type="ECO:0000256" key="2">
    <source>
        <dbReference type="SAM" id="Phobius"/>
    </source>
</evidence>
<evidence type="ECO:0000313" key="4">
    <source>
        <dbReference type="EMBL" id="VFT86407.1"/>
    </source>
</evidence>
<keyword evidence="5" id="KW-1185">Reference proteome</keyword>
<dbReference type="EMBL" id="VJMH01005146">
    <property type="protein sequence ID" value="KAF0699935.1"/>
    <property type="molecule type" value="Genomic_DNA"/>
</dbReference>
<dbReference type="OrthoDB" id="71474at2759"/>
<feature type="region of interest" description="Disordered" evidence="1">
    <location>
        <begin position="142"/>
        <end position="168"/>
    </location>
</feature>
<feature type="transmembrane region" description="Helical" evidence="2">
    <location>
        <begin position="7"/>
        <end position="24"/>
    </location>
</feature>
<evidence type="ECO:0000256" key="1">
    <source>
        <dbReference type="SAM" id="MobiDB-lite"/>
    </source>
</evidence>
<name>A0A485KN79_9STRA</name>
<keyword evidence="2" id="KW-0472">Membrane</keyword>
<keyword evidence="2" id="KW-1133">Transmembrane helix</keyword>
<evidence type="ECO:0000313" key="5">
    <source>
        <dbReference type="Proteomes" id="UP000332933"/>
    </source>
</evidence>
<proteinExistence type="predicted"/>